<dbReference type="SUPFAM" id="SSF54593">
    <property type="entry name" value="Glyoxalase/Bleomycin resistance protein/Dihydroxybiphenyl dioxygenase"/>
    <property type="match status" value="1"/>
</dbReference>
<dbReference type="Proteomes" id="UP000031523">
    <property type="component" value="Chromosome"/>
</dbReference>
<sequence length="146" mass="16400">MSFASGGGHHRDRTVRRRRLNLMPEQSNITGLGIILGTTRRDQLVDWYRAALEPLGARWQEHMLVVGDSAIIGFDERDDLADKAAEPGRHLINITVRDIRETERHLNTLGVTWVRPVEDVGGGWFFSTVLDPVGNYLQFLQGPGTP</sequence>
<dbReference type="EMBL" id="CP010519">
    <property type="protein sequence ID" value="AJE83478.1"/>
    <property type="molecule type" value="Genomic_DNA"/>
</dbReference>
<organism evidence="2 3">
    <name type="scientific">Streptomyces albus (strain ATCC 21838 / DSM 41398 / FERM P-419 / JCM 4703 / NBRC 107858)</name>
    <dbReference type="NCBI Taxonomy" id="1081613"/>
    <lineage>
        <taxon>Bacteria</taxon>
        <taxon>Bacillati</taxon>
        <taxon>Actinomycetota</taxon>
        <taxon>Actinomycetes</taxon>
        <taxon>Kitasatosporales</taxon>
        <taxon>Streptomycetaceae</taxon>
        <taxon>Streptomyces</taxon>
    </lineage>
</organism>
<accession>A0A0B5EM07</accession>
<keyword evidence="3" id="KW-1185">Reference proteome</keyword>
<evidence type="ECO:0000313" key="2">
    <source>
        <dbReference type="EMBL" id="AJE83478.1"/>
    </source>
</evidence>
<feature type="domain" description="VOC" evidence="1">
    <location>
        <begin position="30"/>
        <end position="142"/>
    </location>
</feature>
<proteinExistence type="predicted"/>
<reference evidence="2 3" key="1">
    <citation type="submission" date="2015-01" db="EMBL/GenBank/DDBJ databases">
        <title>Enhanced salinomycin production by adjusting the supply of polyketide extender units in Streptomyce albus DSM 41398.</title>
        <authorList>
            <person name="Lu C."/>
        </authorList>
    </citation>
    <scope>NUCLEOTIDE SEQUENCE [LARGE SCALE GENOMIC DNA]</scope>
    <source>
        <strain evidence="3">ATCC 21838 / DSM 41398 / FERM P-419 / JCM 4703 / NBRC 107858</strain>
    </source>
</reference>
<dbReference type="PROSITE" id="PS51819">
    <property type="entry name" value="VOC"/>
    <property type="match status" value="1"/>
</dbReference>
<dbReference type="AlphaFoldDB" id="A0A0B5EM07"/>
<evidence type="ECO:0000313" key="3">
    <source>
        <dbReference type="Proteomes" id="UP000031523"/>
    </source>
</evidence>
<protein>
    <recommendedName>
        <fullName evidence="1">VOC domain-containing protein</fullName>
    </recommendedName>
</protein>
<dbReference type="InterPro" id="IPR029068">
    <property type="entry name" value="Glyas_Bleomycin-R_OHBP_Dase"/>
</dbReference>
<dbReference type="InterPro" id="IPR037523">
    <property type="entry name" value="VOC_core"/>
</dbReference>
<dbReference type="Gene3D" id="3.10.180.10">
    <property type="entry name" value="2,3-Dihydroxybiphenyl 1,2-Dioxygenase, domain 1"/>
    <property type="match status" value="1"/>
</dbReference>
<evidence type="ECO:0000259" key="1">
    <source>
        <dbReference type="PROSITE" id="PS51819"/>
    </source>
</evidence>
<dbReference type="KEGG" id="sals:SLNWT_3102"/>
<name>A0A0B5EM07_STRA4</name>
<gene>
    <name evidence="2" type="ORF">SLNWT_3102</name>
</gene>